<dbReference type="AlphaFoldDB" id="A0AA40KEY9"/>
<protein>
    <submittedName>
        <fullName evidence="1">Uncharacterized protein</fullName>
    </submittedName>
</protein>
<sequence>MFTEQNPPERLKSSRDDSWVKSQLYRSAHIYRRQWDTLKWDTMCMELYCSPESAGQFGPSADPAASVTRTSRVINCIGIVHEKFWLDVFPRTYSTRRILLLFLEWNPPKSELAACYSSSFIELWFI</sequence>
<name>A0AA40KEY9_9HYME</name>
<comment type="caution">
    <text evidence="1">The sequence shown here is derived from an EMBL/GenBank/DDBJ whole genome shotgun (WGS) entry which is preliminary data.</text>
</comment>
<accession>A0AA40KEY9</accession>
<organism evidence="1 2">
    <name type="scientific">Melipona bicolor</name>
    <dbReference type="NCBI Taxonomy" id="60889"/>
    <lineage>
        <taxon>Eukaryota</taxon>
        <taxon>Metazoa</taxon>
        <taxon>Ecdysozoa</taxon>
        <taxon>Arthropoda</taxon>
        <taxon>Hexapoda</taxon>
        <taxon>Insecta</taxon>
        <taxon>Pterygota</taxon>
        <taxon>Neoptera</taxon>
        <taxon>Endopterygota</taxon>
        <taxon>Hymenoptera</taxon>
        <taxon>Apocrita</taxon>
        <taxon>Aculeata</taxon>
        <taxon>Apoidea</taxon>
        <taxon>Anthophila</taxon>
        <taxon>Apidae</taxon>
        <taxon>Melipona</taxon>
    </lineage>
</organism>
<dbReference type="Proteomes" id="UP001177670">
    <property type="component" value="Unassembled WGS sequence"/>
</dbReference>
<keyword evidence="2" id="KW-1185">Reference proteome</keyword>
<proteinExistence type="predicted"/>
<gene>
    <name evidence="1" type="ORF">K0M31_015647</name>
</gene>
<evidence type="ECO:0000313" key="2">
    <source>
        <dbReference type="Proteomes" id="UP001177670"/>
    </source>
</evidence>
<evidence type="ECO:0000313" key="1">
    <source>
        <dbReference type="EMBL" id="KAK1117704.1"/>
    </source>
</evidence>
<dbReference type="EMBL" id="JAHYIQ010000048">
    <property type="protein sequence ID" value="KAK1117704.1"/>
    <property type="molecule type" value="Genomic_DNA"/>
</dbReference>
<reference evidence="1" key="1">
    <citation type="submission" date="2021-10" db="EMBL/GenBank/DDBJ databases">
        <title>Melipona bicolor Genome sequencing and assembly.</title>
        <authorList>
            <person name="Araujo N.S."/>
            <person name="Arias M.C."/>
        </authorList>
    </citation>
    <scope>NUCLEOTIDE SEQUENCE</scope>
    <source>
        <strain evidence="1">USP_2M_L1-L4_2017</strain>
        <tissue evidence="1">Whole body</tissue>
    </source>
</reference>